<evidence type="ECO:0000313" key="14">
    <source>
        <dbReference type="EMBL" id="CEZ19720.1"/>
    </source>
</evidence>
<dbReference type="PROSITE" id="PS50198">
    <property type="entry name" value="PPIC_PPIASE_2"/>
    <property type="match status" value="1"/>
</dbReference>
<keyword evidence="6" id="KW-0472">Membrane</keyword>
<gene>
    <name evidence="14" type="ORF">BN1208_0835</name>
</gene>
<dbReference type="Pfam" id="PF13616">
    <property type="entry name" value="Rotamase_3"/>
    <property type="match status" value="1"/>
</dbReference>
<evidence type="ECO:0000256" key="11">
    <source>
        <dbReference type="ARBA" id="ARBA00042775"/>
    </source>
</evidence>
<keyword evidence="3" id="KW-0997">Cell inner membrane</keyword>
<evidence type="ECO:0000256" key="10">
    <source>
        <dbReference type="ARBA" id="ARBA00040743"/>
    </source>
</evidence>
<evidence type="ECO:0000256" key="2">
    <source>
        <dbReference type="ARBA" id="ARBA00022475"/>
    </source>
</evidence>
<reference evidence="14" key="1">
    <citation type="submission" date="2014-12" db="EMBL/GenBank/DDBJ databases">
        <authorList>
            <person name="Salcher M Michaela"/>
        </authorList>
    </citation>
    <scope>NUCLEOTIDE SEQUENCE</scope>
    <source>
        <strain evidence="14">MMS-10A-171</strain>
    </source>
</reference>
<dbReference type="HOGENOM" id="CLU_023843_1_2_4"/>
<evidence type="ECO:0000256" key="4">
    <source>
        <dbReference type="ARBA" id="ARBA00022692"/>
    </source>
</evidence>
<dbReference type="STRING" id="1581557.BN1208_0835"/>
<evidence type="ECO:0000259" key="13">
    <source>
        <dbReference type="PROSITE" id="PS50198"/>
    </source>
</evidence>
<evidence type="ECO:0000256" key="6">
    <source>
        <dbReference type="ARBA" id="ARBA00023136"/>
    </source>
</evidence>
<dbReference type="InterPro" id="IPR046357">
    <property type="entry name" value="PPIase_dom_sf"/>
</dbReference>
<dbReference type="InterPro" id="IPR023058">
    <property type="entry name" value="PPIase_PpiC_CS"/>
</dbReference>
<comment type="similarity">
    <text evidence="9">Belongs to the PpiD chaperone family.</text>
</comment>
<dbReference type="PROSITE" id="PS01096">
    <property type="entry name" value="PPIC_PPIASE_1"/>
    <property type="match status" value="1"/>
</dbReference>
<dbReference type="Proteomes" id="UP000064007">
    <property type="component" value="Chromosome 1"/>
</dbReference>
<dbReference type="Gene3D" id="3.10.50.40">
    <property type="match status" value="1"/>
</dbReference>
<dbReference type="OrthoDB" id="9812372at2"/>
<keyword evidence="12" id="KW-0697">Rotamase</keyword>
<evidence type="ECO:0000256" key="7">
    <source>
        <dbReference type="ARBA" id="ARBA00023186"/>
    </source>
</evidence>
<dbReference type="SUPFAM" id="SSF109998">
    <property type="entry name" value="Triger factor/SurA peptide-binding domain-like"/>
    <property type="match status" value="1"/>
</dbReference>
<evidence type="ECO:0000256" key="1">
    <source>
        <dbReference type="ARBA" id="ARBA00004382"/>
    </source>
</evidence>
<dbReference type="RefSeq" id="WP_046489288.1">
    <property type="nucleotide sequence ID" value="NZ_LN827929.1"/>
</dbReference>
<evidence type="ECO:0000256" key="3">
    <source>
        <dbReference type="ARBA" id="ARBA00022519"/>
    </source>
</evidence>
<dbReference type="GO" id="GO:0005886">
    <property type="term" value="C:plasma membrane"/>
    <property type="evidence" value="ECO:0007669"/>
    <property type="project" value="UniProtKB-SubCell"/>
</dbReference>
<dbReference type="SUPFAM" id="SSF54534">
    <property type="entry name" value="FKBP-like"/>
    <property type="match status" value="1"/>
</dbReference>
<feature type="domain" description="PpiC" evidence="13">
    <location>
        <begin position="265"/>
        <end position="368"/>
    </location>
</feature>
<keyword evidence="5" id="KW-1133">Transmembrane helix</keyword>
<keyword evidence="2" id="KW-1003">Cell membrane</keyword>
<proteinExistence type="inferred from homology"/>
<organism evidence="14 15">
    <name type="scientific">Candidatus Methylopumilus planktonicus</name>
    <dbReference type="NCBI Taxonomy" id="1581557"/>
    <lineage>
        <taxon>Bacteria</taxon>
        <taxon>Pseudomonadati</taxon>
        <taxon>Pseudomonadota</taxon>
        <taxon>Betaproteobacteria</taxon>
        <taxon>Nitrosomonadales</taxon>
        <taxon>Methylophilaceae</taxon>
        <taxon>Candidatus Methylopumilus</taxon>
    </lineage>
</organism>
<dbReference type="GO" id="GO:0003755">
    <property type="term" value="F:peptidyl-prolyl cis-trans isomerase activity"/>
    <property type="evidence" value="ECO:0007669"/>
    <property type="project" value="UniProtKB-KW"/>
</dbReference>
<keyword evidence="8 12" id="KW-0413">Isomerase</keyword>
<keyword evidence="4" id="KW-0812">Transmembrane</keyword>
<dbReference type="InterPro" id="IPR027304">
    <property type="entry name" value="Trigger_fact/SurA_dom_sf"/>
</dbReference>
<dbReference type="Pfam" id="PF13624">
    <property type="entry name" value="SurA_N_3"/>
    <property type="match status" value="1"/>
</dbReference>
<dbReference type="PANTHER" id="PTHR47529">
    <property type="entry name" value="PEPTIDYL-PROLYL CIS-TRANS ISOMERASE D"/>
    <property type="match status" value="1"/>
</dbReference>
<evidence type="ECO:0000256" key="8">
    <source>
        <dbReference type="ARBA" id="ARBA00023235"/>
    </source>
</evidence>
<dbReference type="Gene3D" id="6.10.140.970">
    <property type="match status" value="1"/>
</dbReference>
<accession>A0A0D6EVH1</accession>
<dbReference type="InterPro" id="IPR000297">
    <property type="entry name" value="PPIase_PpiC"/>
</dbReference>
<evidence type="ECO:0000256" key="9">
    <source>
        <dbReference type="ARBA" id="ARBA00038408"/>
    </source>
</evidence>
<dbReference type="EMBL" id="LN827929">
    <property type="protein sequence ID" value="CEZ19720.1"/>
    <property type="molecule type" value="Genomic_DNA"/>
</dbReference>
<name>A0A0D6EVH1_9PROT</name>
<comment type="subcellular location">
    <subcellularLocation>
        <location evidence="1">Cell inner membrane</location>
        <topology evidence="1">Single-pass type II membrane protein</topology>
        <orientation evidence="1">Periplasmic side</orientation>
    </subcellularLocation>
</comment>
<protein>
    <recommendedName>
        <fullName evidence="10">Periplasmic chaperone PpiD</fullName>
    </recommendedName>
    <alternativeName>
        <fullName evidence="11">Periplasmic folding chaperone</fullName>
    </alternativeName>
</protein>
<evidence type="ECO:0000256" key="12">
    <source>
        <dbReference type="PROSITE-ProRule" id="PRU00278"/>
    </source>
</evidence>
<dbReference type="Gene3D" id="1.10.4030.10">
    <property type="entry name" value="Porin chaperone SurA, peptide-binding domain"/>
    <property type="match status" value="1"/>
</dbReference>
<dbReference type="KEGG" id="mbat:BN1208_0835"/>
<keyword evidence="15" id="KW-1185">Reference proteome</keyword>
<evidence type="ECO:0000256" key="5">
    <source>
        <dbReference type="ARBA" id="ARBA00022989"/>
    </source>
</evidence>
<dbReference type="AlphaFoldDB" id="A0A0D6EVH1"/>
<evidence type="ECO:0000313" key="15">
    <source>
        <dbReference type="Proteomes" id="UP000064007"/>
    </source>
</evidence>
<dbReference type="InterPro" id="IPR052029">
    <property type="entry name" value="PpiD_chaperone"/>
</dbReference>
<keyword evidence="7" id="KW-0143">Chaperone</keyword>
<dbReference type="PANTHER" id="PTHR47529:SF1">
    <property type="entry name" value="PERIPLASMIC CHAPERONE PPID"/>
    <property type="match status" value="1"/>
</dbReference>
<sequence>MLDKFRSYAQTKAAQVILALVLIPFALFGIDSYLNQAGNNLSIAKVDGYKITLPEYNRAIENVRNRIMSEGKKNDPAMFDSLEFKESVVDGLITKQLINDDIKKSKFRITDQQLSQYIIGMPDFQKDGKFSQELYDKVLQNNQLNPKKFEESIRNDLLIQQVRDGLQKLTFIPPNNLTETLKVTSQQREVTVAEFKTKEYMAKANISEKDMQDFYDKNKSKFLAPEQVKAEFVIFSLTSILPTINVSEDEVKAFYKTNADKYQNKQQREASHILIASSKNAAPAEKAKAKAKAEDILNQVKKNPKQFEELATKHSQDPESARKGGELGTFDRGMMVKPFDDAVFSMKVNEISSIVESDFGYHIIKLTKIIGEGGGFDAIKSQIKAEIIYQKAQDKFATLAEDFSNKVYEQSSSLDGVSKKFNLPIQKTEWISRSDTDKFFKNETLMNAIYTKESIKDHRNTEAIEVTPNNLISARVVDYKAQSTKPFTEVKADIEEYLKFEAAKKLVATDGEAALKSISDSSRKIVWQPVVLVDRKNTKGLGEAVINQAYKMPTDRLPSYSGFIDGNNGYVIVKVSKVAFPNDENEENKKEFASSYTDALSNEYLSAYLKGLKAKANVSVNQKFFETTQKN</sequence>